<keyword evidence="2" id="KW-0812">Transmembrane</keyword>
<evidence type="ECO:0000313" key="4">
    <source>
        <dbReference type="Proteomes" id="UP000242415"/>
    </source>
</evidence>
<dbReference type="Pfam" id="PF11298">
    <property type="entry name" value="DUF3099"/>
    <property type="match status" value="1"/>
</dbReference>
<keyword evidence="4" id="KW-1185">Reference proteome</keyword>
<reference evidence="4" key="1">
    <citation type="submission" date="2016-10" db="EMBL/GenBank/DDBJ databases">
        <authorList>
            <person name="Varghese N."/>
            <person name="Submissions S."/>
        </authorList>
    </citation>
    <scope>NUCLEOTIDE SEQUENCE [LARGE SCALE GENOMIC DNA]</scope>
    <source>
        <strain evidence="4">DSM 45245</strain>
    </source>
</reference>
<evidence type="ECO:0000256" key="2">
    <source>
        <dbReference type="SAM" id="Phobius"/>
    </source>
</evidence>
<keyword evidence="2" id="KW-1133">Transmembrane helix</keyword>
<organism evidence="3 4">
    <name type="scientific">Micromonospora pattaloongensis</name>
    <dbReference type="NCBI Taxonomy" id="405436"/>
    <lineage>
        <taxon>Bacteria</taxon>
        <taxon>Bacillati</taxon>
        <taxon>Actinomycetota</taxon>
        <taxon>Actinomycetes</taxon>
        <taxon>Micromonosporales</taxon>
        <taxon>Micromonosporaceae</taxon>
        <taxon>Micromonospora</taxon>
    </lineage>
</organism>
<accession>A0A1H3K669</accession>
<feature type="compositionally biased region" description="Basic residues" evidence="1">
    <location>
        <begin position="83"/>
        <end position="94"/>
    </location>
</feature>
<dbReference type="RefSeq" id="WP_091554619.1">
    <property type="nucleotide sequence ID" value="NZ_FNPH01000002.1"/>
</dbReference>
<evidence type="ECO:0000313" key="3">
    <source>
        <dbReference type="EMBL" id="SDY47700.1"/>
    </source>
</evidence>
<dbReference type="EMBL" id="FNPH01000002">
    <property type="protein sequence ID" value="SDY47700.1"/>
    <property type="molecule type" value="Genomic_DNA"/>
</dbReference>
<dbReference type="Proteomes" id="UP000242415">
    <property type="component" value="Unassembled WGS sequence"/>
</dbReference>
<protein>
    <recommendedName>
        <fullName evidence="5">DUF3099 domain-containing protein</fullName>
    </recommendedName>
</protein>
<feature type="transmembrane region" description="Helical" evidence="2">
    <location>
        <begin position="29"/>
        <end position="49"/>
    </location>
</feature>
<proteinExistence type="predicted"/>
<keyword evidence="2" id="KW-0472">Membrane</keyword>
<feature type="transmembrane region" description="Helical" evidence="2">
    <location>
        <begin position="55"/>
        <end position="77"/>
    </location>
</feature>
<sequence length="117" mass="12863">MKRQESPPILITDAARSQDDQLRSRQVRYIVMMSIRAVCLIVGAVLVSARAPLLWLWLPICGVGMILIPWLAVLLANDGPPKEKHRMSRMRHHPAGPAALPAPPAGPAPNRVIDLEP</sequence>
<feature type="region of interest" description="Disordered" evidence="1">
    <location>
        <begin position="80"/>
        <end position="117"/>
    </location>
</feature>
<dbReference type="AlphaFoldDB" id="A0A1H3K669"/>
<gene>
    <name evidence="3" type="ORF">SAMN05444365_102382</name>
</gene>
<evidence type="ECO:0000256" key="1">
    <source>
        <dbReference type="SAM" id="MobiDB-lite"/>
    </source>
</evidence>
<dbReference type="OrthoDB" id="5188998at2"/>
<dbReference type="InterPro" id="IPR021449">
    <property type="entry name" value="DUF3099"/>
</dbReference>
<name>A0A1H3K669_9ACTN</name>
<evidence type="ECO:0008006" key="5">
    <source>
        <dbReference type="Google" id="ProtNLM"/>
    </source>
</evidence>
<dbReference type="STRING" id="405436.SAMN05444365_102382"/>